<dbReference type="Proteomes" id="UP000053257">
    <property type="component" value="Unassembled WGS sequence"/>
</dbReference>
<protein>
    <submittedName>
        <fullName evidence="1">Uncharacterized protein</fullName>
    </submittedName>
</protein>
<gene>
    <name evidence="1" type="ORF">PHLGIDRAFT_114124</name>
</gene>
<evidence type="ECO:0000313" key="2">
    <source>
        <dbReference type="Proteomes" id="UP000053257"/>
    </source>
</evidence>
<reference evidence="1 2" key="1">
    <citation type="journal article" date="2014" name="PLoS Genet.">
        <title>Analysis of the Phlebiopsis gigantea genome, transcriptome and secretome provides insight into its pioneer colonization strategies of wood.</title>
        <authorList>
            <person name="Hori C."/>
            <person name="Ishida T."/>
            <person name="Igarashi K."/>
            <person name="Samejima M."/>
            <person name="Suzuki H."/>
            <person name="Master E."/>
            <person name="Ferreira P."/>
            <person name="Ruiz-Duenas F.J."/>
            <person name="Held B."/>
            <person name="Canessa P."/>
            <person name="Larrondo L.F."/>
            <person name="Schmoll M."/>
            <person name="Druzhinina I.S."/>
            <person name="Kubicek C.P."/>
            <person name="Gaskell J.A."/>
            <person name="Kersten P."/>
            <person name="St John F."/>
            <person name="Glasner J."/>
            <person name="Sabat G."/>
            <person name="Splinter BonDurant S."/>
            <person name="Syed K."/>
            <person name="Yadav J."/>
            <person name="Mgbeahuruike A.C."/>
            <person name="Kovalchuk A."/>
            <person name="Asiegbu F.O."/>
            <person name="Lackner G."/>
            <person name="Hoffmeister D."/>
            <person name="Rencoret J."/>
            <person name="Gutierrez A."/>
            <person name="Sun H."/>
            <person name="Lindquist E."/>
            <person name="Barry K."/>
            <person name="Riley R."/>
            <person name="Grigoriev I.V."/>
            <person name="Henrissat B."/>
            <person name="Kues U."/>
            <person name="Berka R.M."/>
            <person name="Martinez A.T."/>
            <person name="Covert S.F."/>
            <person name="Blanchette R.A."/>
            <person name="Cullen D."/>
        </authorList>
    </citation>
    <scope>NUCLEOTIDE SEQUENCE [LARGE SCALE GENOMIC DNA]</scope>
    <source>
        <strain evidence="1 2">11061_1 CR5-6</strain>
    </source>
</reference>
<evidence type="ECO:0000313" key="1">
    <source>
        <dbReference type="EMBL" id="KIP12073.1"/>
    </source>
</evidence>
<dbReference type="HOGENOM" id="CLU_866305_0_0_1"/>
<keyword evidence="2" id="KW-1185">Reference proteome</keyword>
<proteinExistence type="predicted"/>
<dbReference type="AlphaFoldDB" id="A0A0C3PVW8"/>
<organism evidence="1 2">
    <name type="scientific">Phlebiopsis gigantea (strain 11061_1 CR5-6)</name>
    <name type="common">White-rot fungus</name>
    <name type="synonym">Peniophora gigantea</name>
    <dbReference type="NCBI Taxonomy" id="745531"/>
    <lineage>
        <taxon>Eukaryota</taxon>
        <taxon>Fungi</taxon>
        <taxon>Dikarya</taxon>
        <taxon>Basidiomycota</taxon>
        <taxon>Agaricomycotina</taxon>
        <taxon>Agaricomycetes</taxon>
        <taxon>Polyporales</taxon>
        <taxon>Phanerochaetaceae</taxon>
        <taxon>Phlebiopsis</taxon>
    </lineage>
</organism>
<sequence>MEECLDDEDLAQIWRASLIKSIRVSHPDYPWYIDVSFDSGRLERLPYDNYGDPLPFPQLESFECVTSVASSTLVQSLSHFHQAAEVDIPEDDGEELNPPFLNQYFGPFHRFAFSRTPVMKDAMLWRSSLGSDQPRYVCTALAIDLCEGEPAEDCNDYYTLQHFMAAMRPLFPALSELRVKSWAFPGQWLDFTQFMEELTLQIRKWKHLQKYVFHMPFERPCHQWEALPPVVNFKLKATATDEDQFDRSRLRYIAENTVPFLDELNLPASAFCRSGPATLTTLRQGAEYSDDGSNRLPAGIRSALCLDETACLVWTKTTLSY</sequence>
<name>A0A0C3PVW8_PHLG1</name>
<dbReference type="EMBL" id="KN840442">
    <property type="protein sequence ID" value="KIP12073.1"/>
    <property type="molecule type" value="Genomic_DNA"/>
</dbReference>
<accession>A0A0C3PVW8</accession>
<dbReference type="OrthoDB" id="2780168at2759"/>